<proteinExistence type="predicted"/>
<evidence type="ECO:0000313" key="2">
    <source>
        <dbReference type="Proteomes" id="UP000439903"/>
    </source>
</evidence>
<protein>
    <submittedName>
        <fullName evidence="1">Uncharacterized protein</fullName>
    </submittedName>
</protein>
<name>A0A8H3X3C2_GIGMA</name>
<dbReference type="Proteomes" id="UP000439903">
    <property type="component" value="Unassembled WGS sequence"/>
</dbReference>
<dbReference type="AlphaFoldDB" id="A0A8H3X3C2"/>
<comment type="caution">
    <text evidence="1">The sequence shown here is derived from an EMBL/GenBank/DDBJ whole genome shotgun (WGS) entry which is preliminary data.</text>
</comment>
<accession>A0A8H3X3C2</accession>
<keyword evidence="2" id="KW-1185">Reference proteome</keyword>
<dbReference type="OrthoDB" id="10466623at2759"/>
<dbReference type="EMBL" id="WTPW01002051">
    <property type="protein sequence ID" value="KAF0399869.1"/>
    <property type="molecule type" value="Genomic_DNA"/>
</dbReference>
<organism evidence="1 2">
    <name type="scientific">Gigaspora margarita</name>
    <dbReference type="NCBI Taxonomy" id="4874"/>
    <lineage>
        <taxon>Eukaryota</taxon>
        <taxon>Fungi</taxon>
        <taxon>Fungi incertae sedis</taxon>
        <taxon>Mucoromycota</taxon>
        <taxon>Glomeromycotina</taxon>
        <taxon>Glomeromycetes</taxon>
        <taxon>Diversisporales</taxon>
        <taxon>Gigasporaceae</taxon>
        <taxon>Gigaspora</taxon>
    </lineage>
</organism>
<gene>
    <name evidence="1" type="ORF">F8M41_009650</name>
</gene>
<reference evidence="1 2" key="1">
    <citation type="journal article" date="2019" name="Environ. Microbiol.">
        <title>At the nexus of three kingdoms: the genome of the mycorrhizal fungus Gigaspora margarita provides insights into plant, endobacterial and fungal interactions.</title>
        <authorList>
            <person name="Venice F."/>
            <person name="Ghignone S."/>
            <person name="Salvioli di Fossalunga A."/>
            <person name="Amselem J."/>
            <person name="Novero M."/>
            <person name="Xianan X."/>
            <person name="Sedzielewska Toro K."/>
            <person name="Morin E."/>
            <person name="Lipzen A."/>
            <person name="Grigoriev I.V."/>
            <person name="Henrissat B."/>
            <person name="Martin F.M."/>
            <person name="Bonfante P."/>
        </authorList>
    </citation>
    <scope>NUCLEOTIDE SEQUENCE [LARGE SCALE GENOMIC DNA]</scope>
    <source>
        <strain evidence="1 2">BEG34</strain>
    </source>
</reference>
<evidence type="ECO:0000313" key="1">
    <source>
        <dbReference type="EMBL" id="KAF0399869.1"/>
    </source>
</evidence>
<sequence>MNELSLPTNSAVKSKIVWRPLFSNFRCIQVPLTKVPSVIDLYTFDIVLSRGGSLSEGYTILSQDCTNNGRLREEDIKSITLIDTDAKYLSNSTLAYIEYLKCYAWAIQNALKYDKKLYYPSALEFEKVSSLMNTYDAEGVAISKQYGIKNTQDPKEQAVLFSIASTIMSTLLIKYSDLLAIGRTHGRIIATFISDRETIPVVNLIFKSEEFDERKVTILDAKKLQTAVGIMKLDTVRVITSYFRTHWFGDWHAAAELDDDNVQHAAAELNDDNDVQNAVAELDDNDVNKESLRLSES</sequence>